<proteinExistence type="predicted"/>
<dbReference type="AlphaFoldDB" id="A0A4C1YGJ7"/>
<accession>A0A4C1YGJ7</accession>
<evidence type="ECO:0000313" key="3">
    <source>
        <dbReference type="Proteomes" id="UP000299102"/>
    </source>
</evidence>
<organism evidence="2 3">
    <name type="scientific">Eumeta variegata</name>
    <name type="common">Bagworm moth</name>
    <name type="synonym">Eumeta japonica</name>
    <dbReference type="NCBI Taxonomy" id="151549"/>
    <lineage>
        <taxon>Eukaryota</taxon>
        <taxon>Metazoa</taxon>
        <taxon>Ecdysozoa</taxon>
        <taxon>Arthropoda</taxon>
        <taxon>Hexapoda</taxon>
        <taxon>Insecta</taxon>
        <taxon>Pterygota</taxon>
        <taxon>Neoptera</taxon>
        <taxon>Endopterygota</taxon>
        <taxon>Lepidoptera</taxon>
        <taxon>Glossata</taxon>
        <taxon>Ditrysia</taxon>
        <taxon>Tineoidea</taxon>
        <taxon>Psychidae</taxon>
        <taxon>Oiketicinae</taxon>
        <taxon>Eumeta</taxon>
    </lineage>
</organism>
<gene>
    <name evidence="2" type="ORF">EVAR_46899_1</name>
</gene>
<sequence length="86" mass="9415">MQATKVPSEYPTLPSKPDLPLFHPVSSQQADNVLLTMLLAPMGLRMSMGGSDHLLSDGSFDHLPFDYAIKKNQEGSSAGPFTQRRI</sequence>
<feature type="region of interest" description="Disordered" evidence="1">
    <location>
        <begin position="1"/>
        <end position="24"/>
    </location>
</feature>
<dbReference type="EMBL" id="BGZK01001185">
    <property type="protein sequence ID" value="GBP73759.1"/>
    <property type="molecule type" value="Genomic_DNA"/>
</dbReference>
<comment type="caution">
    <text evidence="2">The sequence shown here is derived from an EMBL/GenBank/DDBJ whole genome shotgun (WGS) entry which is preliminary data.</text>
</comment>
<protein>
    <submittedName>
        <fullName evidence="2">Uncharacterized protein</fullName>
    </submittedName>
</protein>
<evidence type="ECO:0000313" key="2">
    <source>
        <dbReference type="EMBL" id="GBP73759.1"/>
    </source>
</evidence>
<dbReference type="Proteomes" id="UP000299102">
    <property type="component" value="Unassembled WGS sequence"/>
</dbReference>
<evidence type="ECO:0000256" key="1">
    <source>
        <dbReference type="SAM" id="MobiDB-lite"/>
    </source>
</evidence>
<keyword evidence="3" id="KW-1185">Reference proteome</keyword>
<name>A0A4C1YGJ7_EUMVA</name>
<reference evidence="2 3" key="1">
    <citation type="journal article" date="2019" name="Commun. Biol.">
        <title>The bagworm genome reveals a unique fibroin gene that provides high tensile strength.</title>
        <authorList>
            <person name="Kono N."/>
            <person name="Nakamura H."/>
            <person name="Ohtoshi R."/>
            <person name="Tomita M."/>
            <person name="Numata K."/>
            <person name="Arakawa K."/>
        </authorList>
    </citation>
    <scope>NUCLEOTIDE SEQUENCE [LARGE SCALE GENOMIC DNA]</scope>
</reference>